<keyword evidence="1" id="KW-0812">Transmembrane</keyword>
<protein>
    <submittedName>
        <fullName evidence="2">Membrane protein</fullName>
    </submittedName>
</protein>
<feature type="transmembrane region" description="Helical" evidence="1">
    <location>
        <begin position="55"/>
        <end position="78"/>
    </location>
</feature>
<dbReference type="HOGENOM" id="CLU_1248900_0_0_11"/>
<evidence type="ECO:0000313" key="2">
    <source>
        <dbReference type="EMBL" id="AEI09842.1"/>
    </source>
</evidence>
<feature type="transmembrane region" description="Helical" evidence="1">
    <location>
        <begin position="134"/>
        <end position="157"/>
    </location>
</feature>
<evidence type="ECO:0000313" key="3">
    <source>
        <dbReference type="Proteomes" id="UP000000492"/>
    </source>
</evidence>
<keyword evidence="1" id="KW-1133">Transmembrane helix</keyword>
<organism evidence="2 3">
    <name type="scientific">Corynebacterium resistens (strain DSM 45100 / JCM 12819 / GTC 2026 / SICGH 158)</name>
    <dbReference type="NCBI Taxonomy" id="662755"/>
    <lineage>
        <taxon>Bacteria</taxon>
        <taxon>Bacillati</taxon>
        <taxon>Actinomycetota</taxon>
        <taxon>Actinomycetes</taxon>
        <taxon>Mycobacteriales</taxon>
        <taxon>Corynebacteriaceae</taxon>
        <taxon>Corynebacterium</taxon>
    </lineage>
</organism>
<gene>
    <name evidence="2" type="primary">irp5</name>
    <name evidence="2" type="ordered locus">CRES_1488</name>
</gene>
<proteinExistence type="predicted"/>
<keyword evidence="3" id="KW-1185">Reference proteome</keyword>
<feature type="transmembrane region" description="Helical" evidence="1">
    <location>
        <begin position="20"/>
        <end position="43"/>
    </location>
</feature>
<dbReference type="Proteomes" id="UP000000492">
    <property type="component" value="Chromosome"/>
</dbReference>
<keyword evidence="1" id="KW-0472">Membrane</keyword>
<dbReference type="AlphaFoldDB" id="F8DZS8"/>
<dbReference type="EMBL" id="CP002857">
    <property type="protein sequence ID" value="AEI09842.1"/>
    <property type="molecule type" value="Genomic_DNA"/>
</dbReference>
<dbReference type="eggNOG" id="ENOG5031VSH">
    <property type="taxonomic scope" value="Bacteria"/>
</dbReference>
<feature type="transmembrane region" description="Helical" evidence="1">
    <location>
        <begin position="169"/>
        <end position="194"/>
    </location>
</feature>
<reference evidence="2 3" key="1">
    <citation type="journal article" date="2012" name="BMC Genomics">
        <title>Complete genome sequence, lifestyle, and multi-drug resistance of the human pathogen Corynebacterium resistens DSM 45100 isolated from blood samples of a leukemia patient.</title>
        <authorList>
            <person name="Schroder J."/>
            <person name="Maus I."/>
            <person name="Meyer K."/>
            <person name="Wordemann S."/>
            <person name="Blom J."/>
            <person name="Jaenicke S."/>
            <person name="Schneider J."/>
            <person name="Trost E."/>
            <person name="Tauch A."/>
        </authorList>
    </citation>
    <scope>NUCLEOTIDE SEQUENCE [LARGE SCALE GENOMIC DNA]</scope>
    <source>
        <strain evidence="3">DSM 45100 / JCM 12819 / CCUG 50093 / GTC 2026 / SICGH 158</strain>
    </source>
</reference>
<feature type="transmembrane region" description="Helical" evidence="1">
    <location>
        <begin position="215"/>
        <end position="236"/>
    </location>
</feature>
<accession>F8DZS8</accession>
<name>F8DZS8_CORRG</name>
<feature type="transmembrane region" description="Helical" evidence="1">
    <location>
        <begin position="93"/>
        <end position="113"/>
    </location>
</feature>
<dbReference type="KEGG" id="crd:CRES_1488"/>
<evidence type="ECO:0000256" key="1">
    <source>
        <dbReference type="SAM" id="Phobius"/>
    </source>
</evidence>
<sequence length="237" mass="25073">MLVWLNPPPDTVAKKEGFMLHAVSYALLDSVNVLLIGVLFAVAIMHARTGRYGKIALLLVMGDWTGVFLLAGVTYLLFGNVEDQVRQILESPIFAGVLIGVGVLSAVLTLRGGDPSDMINRLARPLQRPSVKTFTSGMALGAIQSITSMPFFAGLAYLTTTDLSAAGKLVALVLYASLALSLPAISAVVLWIVLLKPDSGLARFIGSLRAHKQALVKSAGYVVAAILILMGLSTLVK</sequence>